<dbReference type="InterPro" id="IPR029044">
    <property type="entry name" value="Nucleotide-diphossugar_trans"/>
</dbReference>
<dbReference type="InterPro" id="IPR001173">
    <property type="entry name" value="Glyco_trans_2-like"/>
</dbReference>
<evidence type="ECO:0000259" key="2">
    <source>
        <dbReference type="Pfam" id="PF00535"/>
    </source>
</evidence>
<feature type="domain" description="Glycosyltransferase 2-like" evidence="2">
    <location>
        <begin position="10"/>
        <end position="118"/>
    </location>
</feature>
<feature type="transmembrane region" description="Helical" evidence="1">
    <location>
        <begin position="213"/>
        <end position="231"/>
    </location>
</feature>
<organism evidence="3">
    <name type="scientific">Proteus genomosp. 4</name>
    <dbReference type="NCBI Taxonomy" id="1311818"/>
    <lineage>
        <taxon>Bacteria</taxon>
        <taxon>Pseudomonadati</taxon>
        <taxon>Pseudomonadota</taxon>
        <taxon>Gammaproteobacteria</taxon>
        <taxon>Enterobacterales</taxon>
        <taxon>Morganellaceae</taxon>
        <taxon>Proteus</taxon>
    </lineage>
</organism>
<sequence length="238" mass="26937">MAGRINGVDQVIKSIKNKEIKFIIVIQKYCDLNASESELIDTLNLNDNITIIFTNTIGVTKSRNIALKNLKTKFALFCDDDVIYTKNLLEILKESFDKYNNAGFLTFNIQDEFGNPLKNYPSKIIKHSKLSILKVGTIEIAINRDVCPSFLFPEDMGAGQYLFCCDEPVFLGEILNSKAIGFHIPKTICTHPKVSSGKNLKSKQALLSRYHCFNRIFGTIIGNFIFILFLIKNLKKVI</sequence>
<proteinExistence type="predicted"/>
<dbReference type="AlphaFoldDB" id="A0A385JNN3"/>
<dbReference type="Gene3D" id="3.90.550.10">
    <property type="entry name" value="Spore Coat Polysaccharide Biosynthesis Protein SpsA, Chain A"/>
    <property type="match status" value="1"/>
</dbReference>
<keyword evidence="1" id="KW-0812">Transmembrane</keyword>
<keyword evidence="1" id="KW-1133">Transmembrane helix</keyword>
<protein>
    <submittedName>
        <fullName evidence="3">Gt2</fullName>
    </submittedName>
</protein>
<accession>A0A385JNN3</accession>
<evidence type="ECO:0000313" key="3">
    <source>
        <dbReference type="EMBL" id="AXY99908.1"/>
    </source>
</evidence>
<name>A0A385JNN3_9GAMM</name>
<dbReference type="Pfam" id="PF00535">
    <property type="entry name" value="Glycos_transf_2"/>
    <property type="match status" value="1"/>
</dbReference>
<evidence type="ECO:0000256" key="1">
    <source>
        <dbReference type="SAM" id="Phobius"/>
    </source>
</evidence>
<dbReference type="CDD" id="cd00761">
    <property type="entry name" value="Glyco_tranf_GTA_type"/>
    <property type="match status" value="1"/>
</dbReference>
<keyword evidence="1" id="KW-0472">Membrane</keyword>
<dbReference type="EMBL" id="KY710724">
    <property type="protein sequence ID" value="AXY99908.1"/>
    <property type="molecule type" value="Genomic_DNA"/>
</dbReference>
<dbReference type="SUPFAM" id="SSF53448">
    <property type="entry name" value="Nucleotide-diphospho-sugar transferases"/>
    <property type="match status" value="1"/>
</dbReference>
<reference evidence="3" key="1">
    <citation type="journal article" date="2017" name="PLoS ONE">
        <title>Genetic diversity of the O antigens of Proteus species and the development of a suspension array for molecular serotyping.</title>
        <authorList>
            <person name="Yu X."/>
            <person name="Torzewska A."/>
            <person name="Zhang X."/>
            <person name="Yin Z."/>
            <person name="Drzewiecka D."/>
            <person name="Cao H."/>
            <person name="Liu B."/>
            <person name="Knirel Y.A."/>
            <person name="Rozalski A."/>
            <person name="Wang L."/>
        </authorList>
    </citation>
    <scope>NUCLEOTIDE SEQUENCE</scope>
    <source>
        <strain evidence="3">G2652</strain>
    </source>
</reference>